<dbReference type="Proteomes" id="UP000193391">
    <property type="component" value="Unassembled WGS sequence"/>
</dbReference>
<proteinExistence type="predicted"/>
<dbReference type="EMBL" id="JFKA01000002">
    <property type="protein sequence ID" value="OSQ39547.1"/>
    <property type="molecule type" value="Genomic_DNA"/>
</dbReference>
<keyword evidence="3" id="KW-1185">Reference proteome</keyword>
<comment type="caution">
    <text evidence="2">The sequence shown here is derived from an EMBL/GenBank/DDBJ whole genome shotgun (WGS) entry which is preliminary data.</text>
</comment>
<name>A0A1Y2L2Z6_9PROT</name>
<feature type="region of interest" description="Disordered" evidence="1">
    <location>
        <begin position="1"/>
        <end position="32"/>
    </location>
</feature>
<evidence type="ECO:0000313" key="2">
    <source>
        <dbReference type="EMBL" id="OSQ39547.1"/>
    </source>
</evidence>
<organism evidence="2 3">
    <name type="scientific">Thalassospira mesophila</name>
    <dbReference type="NCBI Taxonomy" id="1293891"/>
    <lineage>
        <taxon>Bacteria</taxon>
        <taxon>Pseudomonadati</taxon>
        <taxon>Pseudomonadota</taxon>
        <taxon>Alphaproteobacteria</taxon>
        <taxon>Rhodospirillales</taxon>
        <taxon>Thalassospiraceae</taxon>
        <taxon>Thalassospira</taxon>
    </lineage>
</organism>
<dbReference type="STRING" id="1293891.TMES_05895"/>
<evidence type="ECO:0000256" key="1">
    <source>
        <dbReference type="SAM" id="MobiDB-lite"/>
    </source>
</evidence>
<evidence type="ECO:0000313" key="3">
    <source>
        <dbReference type="Proteomes" id="UP000193391"/>
    </source>
</evidence>
<protein>
    <submittedName>
        <fullName evidence="2">Uncharacterized protein</fullName>
    </submittedName>
</protein>
<gene>
    <name evidence="2" type="ORF">TMES_05895</name>
</gene>
<feature type="compositionally biased region" description="Low complexity" evidence="1">
    <location>
        <begin position="16"/>
        <end position="29"/>
    </location>
</feature>
<accession>A0A1Y2L2Z6</accession>
<sequence length="86" mass="9786">MADTRSWAHKADRNTDPITNPNTDPNTDPNGDKHRLIGFLYQQFTTATFHDTFPDKSDKLIVKRTARYTGFINKTVPTGPSGPFYR</sequence>
<dbReference type="AlphaFoldDB" id="A0A1Y2L2Z6"/>
<reference evidence="2 3" key="1">
    <citation type="submission" date="2014-03" db="EMBL/GenBank/DDBJ databases">
        <title>The draft genome sequence of Thalassospira mesophila JCM 18969.</title>
        <authorList>
            <person name="Lai Q."/>
            <person name="Shao Z."/>
        </authorList>
    </citation>
    <scope>NUCLEOTIDE SEQUENCE [LARGE SCALE GENOMIC DNA]</scope>
    <source>
        <strain evidence="2 3">JCM 18969</strain>
    </source>
</reference>